<dbReference type="Gene3D" id="3.40.50.300">
    <property type="entry name" value="P-loop containing nucleotide triphosphate hydrolases"/>
    <property type="match status" value="1"/>
</dbReference>
<dbReference type="Pfam" id="PF13374">
    <property type="entry name" value="TPR_10"/>
    <property type="match status" value="1"/>
</dbReference>
<dbReference type="PROSITE" id="PS00108">
    <property type="entry name" value="PROTEIN_KINASE_ST"/>
    <property type="match status" value="1"/>
</dbReference>
<sequence length="1035" mass="110991">MAEDAHIPGGPGEDPTIDLTTGAAPDQGPASGVSALPTGSLAFGARSGSPRLVPGMEIASRYQIELHLASGGMGQVYRARDLALGLALAIKTIRPEIAANPAALRMFKQEILLARSISHPNVCRIFDLGCHAEGETELWFLSMELLAGVTLSSRIRERGRIEPDATLAIAKQLAAALDAAHRAGIVHRDLKCANVMIVPSTQGERVVITDFGLAHAVEPSDGASLVELTGEGDGGTDGGNDAAPQPIVGTPAYMAPEQVLGQVVGPPADLYAFGVVLFEMLTGRLPFEGERAVDVARARLESDPPPPGSVTGVESPWDDVVLRLLSRDPASRYPTASDAVLAIEGRPAVSFVRHTLPPERDVFVGRTAELEEIAATLTPGALVTLLGPGGIGKTRLARKYALGHIDRWPGGVWFCDLSEARTPERLALAVATSLDVTLVGGDPIASIAVALADRGRALVILDNFEQVAAWAEETLGRWMDHAPECGFLVTSQIRLGLGDERTVSLASLDPTTTGTELFLLRARTHRADLDLEGADRRLVAEIVELLDGIPLAIELAAPRLRILSLSQLRERLGDRFRVLTGATRGRHSTLRATLDWSWDLLPRDEKVALAQLAVFEDGFSLEAAEDVVRPVESADSVGSVDFVDRAAKDGCVGADVPSALVTDRSDPFPLVLDLLQALVDKSWIEARNVSGTPRFSMYQSVHEYLVEKLESAETWTGGPRGLEGEAQRRHAIHFANLGSRESIRTVSSHGGISKLRALRLDLLNLEKACERAAAFGLSDVATSTLAAAWTILERSGPYSRGTELADLVLRMDGLPDAERARALRCAGAAHAASGDTERAIAFLQEGLGLQRKLGNRRLEAILLGHLGVILSEAERSDEARAHYEAALVIHREVGNRNFEGVVLGNLGILNRAEGRDSEALQNYEEALRIHRESGDLRSVAIVLGNIGSLLGAANRPDEARRYLAEAWEVQKQTGYKNLEINLRISLASVEALEGNHAEARRLLEESLDLAREIGSPNAEEAVRVALRRVDELAGG</sequence>
<dbReference type="CDD" id="cd14014">
    <property type="entry name" value="STKc_PknB_like"/>
    <property type="match status" value="1"/>
</dbReference>
<dbReference type="SMART" id="SM00028">
    <property type="entry name" value="TPR"/>
    <property type="match status" value="5"/>
</dbReference>
<dbReference type="PROSITE" id="PS50005">
    <property type="entry name" value="TPR"/>
    <property type="match status" value="1"/>
</dbReference>
<feature type="domain" description="Protein kinase" evidence="3">
    <location>
        <begin position="62"/>
        <end position="349"/>
    </location>
</feature>
<reference evidence="4" key="2">
    <citation type="journal article" date="2021" name="Microbiome">
        <title>Successional dynamics and alternative stable states in a saline activated sludge microbial community over 9 years.</title>
        <authorList>
            <person name="Wang Y."/>
            <person name="Ye J."/>
            <person name="Ju F."/>
            <person name="Liu L."/>
            <person name="Boyd J.A."/>
            <person name="Deng Y."/>
            <person name="Parks D.H."/>
            <person name="Jiang X."/>
            <person name="Yin X."/>
            <person name="Woodcroft B.J."/>
            <person name="Tyson G.W."/>
            <person name="Hugenholtz P."/>
            <person name="Polz M.F."/>
            <person name="Zhang T."/>
        </authorList>
    </citation>
    <scope>NUCLEOTIDE SEQUENCE</scope>
    <source>
        <strain evidence="4">HKST-UBA02</strain>
    </source>
</reference>
<dbReference type="EMBL" id="JAGQHS010000143">
    <property type="protein sequence ID" value="MCA9758106.1"/>
    <property type="molecule type" value="Genomic_DNA"/>
</dbReference>
<dbReference type="PANTHER" id="PTHR47691">
    <property type="entry name" value="REGULATOR-RELATED"/>
    <property type="match status" value="1"/>
</dbReference>
<gene>
    <name evidence="4" type="ORF">KDA27_20095</name>
</gene>
<dbReference type="InterPro" id="IPR011990">
    <property type="entry name" value="TPR-like_helical_dom_sf"/>
</dbReference>
<organism evidence="4 5">
    <name type="scientific">Eiseniibacteriota bacterium</name>
    <dbReference type="NCBI Taxonomy" id="2212470"/>
    <lineage>
        <taxon>Bacteria</taxon>
        <taxon>Candidatus Eiseniibacteriota</taxon>
    </lineage>
</organism>
<feature type="repeat" description="TPR" evidence="1">
    <location>
        <begin position="900"/>
        <end position="933"/>
    </location>
</feature>
<evidence type="ECO:0000313" key="4">
    <source>
        <dbReference type="EMBL" id="MCA9758106.1"/>
    </source>
</evidence>
<dbReference type="Gene3D" id="1.25.40.10">
    <property type="entry name" value="Tetratricopeptide repeat domain"/>
    <property type="match status" value="1"/>
</dbReference>
<dbReference type="SUPFAM" id="SSF56112">
    <property type="entry name" value="Protein kinase-like (PK-like)"/>
    <property type="match status" value="1"/>
</dbReference>
<dbReference type="SUPFAM" id="SSF48452">
    <property type="entry name" value="TPR-like"/>
    <property type="match status" value="1"/>
</dbReference>
<accession>A0A956SF40</accession>
<evidence type="ECO:0000256" key="1">
    <source>
        <dbReference type="PROSITE-ProRule" id="PRU00339"/>
    </source>
</evidence>
<dbReference type="Gene3D" id="3.30.200.20">
    <property type="entry name" value="Phosphorylase Kinase, domain 1"/>
    <property type="match status" value="1"/>
</dbReference>
<dbReference type="Gene3D" id="1.10.510.10">
    <property type="entry name" value="Transferase(Phosphotransferase) domain 1"/>
    <property type="match status" value="1"/>
</dbReference>
<dbReference type="Proteomes" id="UP000739538">
    <property type="component" value="Unassembled WGS sequence"/>
</dbReference>
<dbReference type="InterPro" id="IPR027417">
    <property type="entry name" value="P-loop_NTPase"/>
</dbReference>
<dbReference type="InterPro" id="IPR000719">
    <property type="entry name" value="Prot_kinase_dom"/>
</dbReference>
<dbReference type="SUPFAM" id="SSF52540">
    <property type="entry name" value="P-loop containing nucleoside triphosphate hydrolases"/>
    <property type="match status" value="1"/>
</dbReference>
<dbReference type="GO" id="GO:0004672">
    <property type="term" value="F:protein kinase activity"/>
    <property type="evidence" value="ECO:0007669"/>
    <property type="project" value="InterPro"/>
</dbReference>
<dbReference type="PRINTS" id="PR00364">
    <property type="entry name" value="DISEASERSIST"/>
</dbReference>
<comment type="caution">
    <text evidence="4">The sequence shown here is derived from an EMBL/GenBank/DDBJ whole genome shotgun (WGS) entry which is preliminary data.</text>
</comment>
<dbReference type="SMART" id="SM00220">
    <property type="entry name" value="S_TKc"/>
    <property type="match status" value="1"/>
</dbReference>
<dbReference type="InterPro" id="IPR008271">
    <property type="entry name" value="Ser/Thr_kinase_AS"/>
</dbReference>
<keyword evidence="1" id="KW-0802">TPR repeat</keyword>
<dbReference type="Pfam" id="PF00069">
    <property type="entry name" value="Pkinase"/>
    <property type="match status" value="1"/>
</dbReference>
<evidence type="ECO:0000313" key="5">
    <source>
        <dbReference type="Proteomes" id="UP000739538"/>
    </source>
</evidence>
<name>A0A956SF40_UNCEI</name>
<evidence type="ECO:0000256" key="2">
    <source>
        <dbReference type="SAM" id="MobiDB-lite"/>
    </source>
</evidence>
<dbReference type="InterPro" id="IPR019734">
    <property type="entry name" value="TPR_rpt"/>
</dbReference>
<dbReference type="PROSITE" id="PS50011">
    <property type="entry name" value="PROTEIN_KINASE_DOM"/>
    <property type="match status" value="1"/>
</dbReference>
<evidence type="ECO:0000259" key="3">
    <source>
        <dbReference type="PROSITE" id="PS50011"/>
    </source>
</evidence>
<dbReference type="AlphaFoldDB" id="A0A956SF40"/>
<dbReference type="PANTHER" id="PTHR47691:SF3">
    <property type="entry name" value="HTH-TYPE TRANSCRIPTIONAL REGULATOR RV0890C-RELATED"/>
    <property type="match status" value="1"/>
</dbReference>
<feature type="region of interest" description="Disordered" evidence="2">
    <location>
        <begin position="1"/>
        <end position="31"/>
    </location>
</feature>
<dbReference type="GO" id="GO:0005524">
    <property type="term" value="F:ATP binding"/>
    <property type="evidence" value="ECO:0007669"/>
    <property type="project" value="InterPro"/>
</dbReference>
<dbReference type="InterPro" id="IPR011009">
    <property type="entry name" value="Kinase-like_dom_sf"/>
</dbReference>
<dbReference type="Pfam" id="PF13424">
    <property type="entry name" value="TPR_12"/>
    <property type="match status" value="1"/>
</dbReference>
<reference evidence="4" key="1">
    <citation type="submission" date="2020-04" db="EMBL/GenBank/DDBJ databases">
        <authorList>
            <person name="Zhang T."/>
        </authorList>
    </citation>
    <scope>NUCLEOTIDE SEQUENCE</scope>
    <source>
        <strain evidence="4">HKST-UBA02</strain>
    </source>
</reference>
<protein>
    <submittedName>
        <fullName evidence="4">Tetratricopeptide repeat protein</fullName>
    </submittedName>
</protein>
<proteinExistence type="predicted"/>